<dbReference type="Proteomes" id="UP000177870">
    <property type="component" value="Chromosome"/>
</dbReference>
<dbReference type="KEGG" id="mpro:BJP34_24530"/>
<accession>A0A1D8TXA9</accession>
<dbReference type="AlphaFoldDB" id="A0A1D8TXA9"/>
<dbReference type="EMBL" id="CP017599">
    <property type="protein sequence ID" value="AOX02185.1"/>
    <property type="molecule type" value="Genomic_DNA"/>
</dbReference>
<sequence length="555" mass="61391">MAKLPQFDPPANQNDFCGEEEKEKALRTRWSNNINRYTEQTLKNDPWSSVNQPPLSQYFNPLKTDIPEGTKGVPIKWTAFPNRILMAYPNVGERTQWQYADEGPPPEDNYGPSGPRGWQDEYCEWSVTRNAQGKITKIMFTCENREYWYTLWDVDPNVVLGLYQKLVSPEVKIEDLYLRNQQGNLVIDPATGRPAYNDRNAWNSTTTAGAVHLISNPNSLSAEVFLAGQATVLRRDAAGNPITDKNQLINCSRYGTPNRNSDPTIGASVNGLVRGTGAPGSGLRISLANPVGLYIQEPSFNTYELPFDAPEYAKPSDYWKVIRGRKRDSGEEMDYILHAVYEVPEELGFTVSDITINGFNIEYGAQIAQTFQIALAGLGLPQVNQDGLLCAGEPKLLPRPYVLRELEMLSVAFRSSLNMRIEPGTTVENVVLYAFDSDSQSTIEFTGSPGITFEQTDFQDLGSNQQVFILTITAAPDAPLGNRSILMKNPDPDNPANYYGGPAVFGLLEVVAPGTLNRNQDAAVSEVPETAPTAIAVPDKLLLAPIELSKRSNAR</sequence>
<dbReference type="OrthoDB" id="226361at2"/>
<gene>
    <name evidence="1" type="ORF">BJP34_24530</name>
</gene>
<dbReference type="STRING" id="1458985.BJP34_24530"/>
<protein>
    <submittedName>
        <fullName evidence="1">Uncharacterized protein</fullName>
    </submittedName>
</protein>
<name>A0A1D8TXA9_9CYAN</name>
<organism evidence="1 2">
    <name type="scientific">Moorena producens PAL-8-15-08-1</name>
    <dbReference type="NCBI Taxonomy" id="1458985"/>
    <lineage>
        <taxon>Bacteria</taxon>
        <taxon>Bacillati</taxon>
        <taxon>Cyanobacteriota</taxon>
        <taxon>Cyanophyceae</taxon>
        <taxon>Coleofasciculales</taxon>
        <taxon>Coleofasciculaceae</taxon>
        <taxon>Moorena</taxon>
    </lineage>
</organism>
<proteinExistence type="predicted"/>
<evidence type="ECO:0000313" key="1">
    <source>
        <dbReference type="EMBL" id="AOX02185.1"/>
    </source>
</evidence>
<evidence type="ECO:0000313" key="2">
    <source>
        <dbReference type="Proteomes" id="UP000177870"/>
    </source>
</evidence>
<reference evidence="2" key="1">
    <citation type="submission" date="2016-10" db="EMBL/GenBank/DDBJ databases">
        <title>Comparative genomics uncovers the prolific and rare metabolic potential of the cyanobacterial genus Moorea.</title>
        <authorList>
            <person name="Leao T."/>
            <person name="Castelao G."/>
            <person name="Korobeynikov A."/>
            <person name="Monroe E.A."/>
            <person name="Podell S."/>
            <person name="Glukhov E."/>
            <person name="Allen E."/>
            <person name="Gerwick W.H."/>
            <person name="Gerwick L."/>
        </authorList>
    </citation>
    <scope>NUCLEOTIDE SEQUENCE [LARGE SCALE GENOMIC DNA]</scope>
    <source>
        <strain evidence="2">PAL-8-15-08-1</strain>
    </source>
</reference>